<comment type="caution">
    <text evidence="1">The sequence shown here is derived from an EMBL/GenBank/DDBJ whole genome shotgun (WGS) entry which is preliminary data.</text>
</comment>
<accession>A0ACC1Y7Q5</accession>
<organism evidence="1 2">
    <name type="scientific">Melia azedarach</name>
    <name type="common">Chinaberry tree</name>
    <dbReference type="NCBI Taxonomy" id="155640"/>
    <lineage>
        <taxon>Eukaryota</taxon>
        <taxon>Viridiplantae</taxon>
        <taxon>Streptophyta</taxon>
        <taxon>Embryophyta</taxon>
        <taxon>Tracheophyta</taxon>
        <taxon>Spermatophyta</taxon>
        <taxon>Magnoliopsida</taxon>
        <taxon>eudicotyledons</taxon>
        <taxon>Gunneridae</taxon>
        <taxon>Pentapetalae</taxon>
        <taxon>rosids</taxon>
        <taxon>malvids</taxon>
        <taxon>Sapindales</taxon>
        <taxon>Meliaceae</taxon>
        <taxon>Melia</taxon>
    </lineage>
</organism>
<protein>
    <submittedName>
        <fullName evidence="1">Disease resistance protein</fullName>
    </submittedName>
</protein>
<reference evidence="1 2" key="1">
    <citation type="journal article" date="2023" name="Science">
        <title>Complex scaffold remodeling in plant triterpene biosynthesis.</title>
        <authorList>
            <person name="De La Pena R."/>
            <person name="Hodgson H."/>
            <person name="Liu J.C."/>
            <person name="Stephenson M.J."/>
            <person name="Martin A.C."/>
            <person name="Owen C."/>
            <person name="Harkess A."/>
            <person name="Leebens-Mack J."/>
            <person name="Jimenez L.E."/>
            <person name="Osbourn A."/>
            <person name="Sattely E.S."/>
        </authorList>
    </citation>
    <scope>NUCLEOTIDE SEQUENCE [LARGE SCALE GENOMIC DNA]</scope>
    <source>
        <strain evidence="2">cv. JPN11</strain>
        <tissue evidence="1">Leaf</tissue>
    </source>
</reference>
<dbReference type="EMBL" id="CM051398">
    <property type="protein sequence ID" value="KAJ4718620.1"/>
    <property type="molecule type" value="Genomic_DNA"/>
</dbReference>
<evidence type="ECO:0000313" key="2">
    <source>
        <dbReference type="Proteomes" id="UP001164539"/>
    </source>
</evidence>
<sequence>MGKLRRILQELNNQKEDMEETLKQTQSDQGKKAKKEVSNWLQNVEKIKYETDDIEKEVNKGRYFSRARLGKLVEEKIEEVKEHREKGRVLISNSLVGVYGMGGIGKTTIMTPINKKLQKEANKFDHVIWVTVSQTLDHIKLQNDIAIALNSNLPREEDKIKRAGKLLQILEGKLFVLILDDLWEAFPLEEVGIPAPTEDNGCKLVITSRSRGVCRSMGCEEVRVQPLTKEDALNLFLDKVGQRFGNTIYEWSNALNELSENVRSVKGTDDSIFGRLEFSYNRLKDEKVQHCFLYCALYPEDFKIPKAELIDYWIAEGLLDEVGTVQAKYDRGHTILDRLENWCLLESANDGCNLKVHDLIRDTALRITSKSPLFMEKAGINLRYFPSEEEWKENLQKPSLMWNQFKEIPSNISPNCPSLSALLLQRNVLRRIPECFFVHMQGLKILDLSHTLIEDLPNSVSDLINLRSLLLRLCFGLRRIPSLEKVSALQYLDFDRTAIERVPEGLEKLKKLISLNLICRRLEEFPSGILPNLHCLLKLRVYFGPSTLRETVKEAAELSNQLDFLMEYFLGWIISTYASNP</sequence>
<dbReference type="Proteomes" id="UP001164539">
    <property type="component" value="Chromosome 5"/>
</dbReference>
<gene>
    <name evidence="1" type="ORF">OWV82_010279</name>
</gene>
<keyword evidence="2" id="KW-1185">Reference proteome</keyword>
<name>A0ACC1Y7Q5_MELAZ</name>
<evidence type="ECO:0000313" key="1">
    <source>
        <dbReference type="EMBL" id="KAJ4718620.1"/>
    </source>
</evidence>
<proteinExistence type="predicted"/>